<reference evidence="2" key="1">
    <citation type="journal article" date="2019" name="Int. J. Syst. Evol. Microbiol.">
        <title>The Global Catalogue of Microorganisms (GCM) 10K type strain sequencing project: providing services to taxonomists for standard genome sequencing and annotation.</title>
        <authorList>
            <consortium name="The Broad Institute Genomics Platform"/>
            <consortium name="The Broad Institute Genome Sequencing Center for Infectious Disease"/>
            <person name="Wu L."/>
            <person name="Ma J."/>
        </authorList>
    </citation>
    <scope>NUCLEOTIDE SEQUENCE [LARGE SCALE GENOMIC DNA]</scope>
    <source>
        <strain evidence="2">JCM 18298</strain>
    </source>
</reference>
<name>A0ABP9JY96_9NOCA</name>
<dbReference type="PANTHER" id="PTHR17985">
    <property type="entry name" value="SER/THR-RICH PROTEIN T10 IN DGCR REGION"/>
    <property type="match status" value="1"/>
</dbReference>
<organism evidence="1 2">
    <name type="scientific">Nocardia callitridis</name>
    <dbReference type="NCBI Taxonomy" id="648753"/>
    <lineage>
        <taxon>Bacteria</taxon>
        <taxon>Bacillati</taxon>
        <taxon>Actinomycetota</taxon>
        <taxon>Actinomycetes</taxon>
        <taxon>Mycobacteriales</taxon>
        <taxon>Nocardiaceae</taxon>
        <taxon>Nocardia</taxon>
    </lineage>
</organism>
<comment type="caution">
    <text evidence="1">The sequence shown here is derived from an EMBL/GenBank/DDBJ whole genome shotgun (WGS) entry which is preliminary data.</text>
</comment>
<evidence type="ECO:0000313" key="2">
    <source>
        <dbReference type="Proteomes" id="UP001500603"/>
    </source>
</evidence>
<sequence length="299" mass="32292">MLIGWRAHPKYRLIVAANRDEYYVRPAEPMRRWPEVPGLIAGRDVGAKNKAVGDPPGTWLGLTAEPNGHNRFAAVTNVRNPSDERAQARSRGALLMDFLGGGGDDPTQFNKKRCDPTEYVRSVASAPDDYNGYNLVVGDMASLWWHSNRGEATPQRLVPGFHGLSNAAFVSSVGVDPPGAELTAPQPVWPKVRAGVLGLRAVVESDADAVDRYFEVLADRTKAPDRLLPHTGVSHAMERALSSRFIAHSVHGTRASTVLLVGEDGSFEITERSFGRLGRLTGTVSLHGPSGTMALPDVA</sequence>
<proteinExistence type="predicted"/>
<dbReference type="Pfam" id="PF05742">
    <property type="entry name" value="TANGO2"/>
    <property type="match status" value="1"/>
</dbReference>
<dbReference type="Proteomes" id="UP001500603">
    <property type="component" value="Unassembled WGS sequence"/>
</dbReference>
<dbReference type="PANTHER" id="PTHR17985:SF8">
    <property type="entry name" value="TRANSPORT AND GOLGI ORGANIZATION PROTEIN 2 HOMOLOG"/>
    <property type="match status" value="1"/>
</dbReference>
<protein>
    <submittedName>
        <fullName evidence="1">NRDE family protein</fullName>
    </submittedName>
</protein>
<gene>
    <name evidence="1" type="ORF">GCM10023318_09290</name>
</gene>
<accession>A0ABP9JY96</accession>
<dbReference type="EMBL" id="BAABJM010000001">
    <property type="protein sequence ID" value="GAA5045280.1"/>
    <property type="molecule type" value="Genomic_DNA"/>
</dbReference>
<dbReference type="InterPro" id="IPR008551">
    <property type="entry name" value="TANGO2"/>
</dbReference>
<evidence type="ECO:0000313" key="1">
    <source>
        <dbReference type="EMBL" id="GAA5045280.1"/>
    </source>
</evidence>
<keyword evidence="2" id="KW-1185">Reference proteome</keyword>